<protein>
    <submittedName>
        <fullName evidence="1">Surface antigen, putative</fullName>
    </submittedName>
</protein>
<dbReference type="EMBL" id="CYKH01001652">
    <property type="protein sequence ID" value="CUG88564.1"/>
    <property type="molecule type" value="Genomic_DNA"/>
</dbReference>
<dbReference type="VEuPathDB" id="TriTrypDB:BSAL_16040"/>
<gene>
    <name evidence="1" type="ORF">BSAL_16040</name>
</gene>
<reference evidence="2" key="1">
    <citation type="submission" date="2015-09" db="EMBL/GenBank/DDBJ databases">
        <authorList>
            <consortium name="Pathogen Informatics"/>
        </authorList>
    </citation>
    <scope>NUCLEOTIDE SEQUENCE [LARGE SCALE GENOMIC DNA]</scope>
    <source>
        <strain evidence="2">Lake Konstanz</strain>
    </source>
</reference>
<proteinExistence type="predicted"/>
<evidence type="ECO:0000313" key="2">
    <source>
        <dbReference type="Proteomes" id="UP000051952"/>
    </source>
</evidence>
<organism evidence="1 2">
    <name type="scientific">Bodo saltans</name>
    <name type="common">Flagellated protozoan</name>
    <dbReference type="NCBI Taxonomy" id="75058"/>
    <lineage>
        <taxon>Eukaryota</taxon>
        <taxon>Discoba</taxon>
        <taxon>Euglenozoa</taxon>
        <taxon>Kinetoplastea</taxon>
        <taxon>Metakinetoplastina</taxon>
        <taxon>Eubodonida</taxon>
        <taxon>Bodonidae</taxon>
        <taxon>Bodo</taxon>
    </lineage>
</organism>
<evidence type="ECO:0000313" key="1">
    <source>
        <dbReference type="EMBL" id="CUG88564.1"/>
    </source>
</evidence>
<dbReference type="Proteomes" id="UP000051952">
    <property type="component" value="Unassembled WGS sequence"/>
</dbReference>
<sequence length="166" mass="18390">MLRSCSLSECPPLLVRTCLADSFATPLTPHHSLSLCTRQSRKVPRNKPSRFERFSPTVTPSHIFFSFPSSSWISPLLTIPPFLALCCGCGYNGSTTTTDHSVRFSVHKVVANINALVQSHSHSRCACSDVQEVSYSKMQKTLLSPTLISQFPDVPFHHVEISSQNN</sequence>
<name>A0A0S4JEG9_BODSA</name>
<keyword evidence="2" id="KW-1185">Reference proteome</keyword>
<accession>A0A0S4JEG9</accession>
<dbReference type="AlphaFoldDB" id="A0A0S4JEG9"/>